<reference evidence="2 3" key="2">
    <citation type="journal article" date="2013" name="Genome Announc.">
        <title>Genome Sequence of Growth-Improving Paenibacillus mucilaginosus Strain KNP414.</title>
        <authorList>
            <person name="Lu J.J."/>
            <person name="Wang J.F."/>
            <person name="Hu X.F."/>
        </authorList>
    </citation>
    <scope>NUCLEOTIDE SEQUENCE [LARGE SCALE GENOMIC DNA]</scope>
    <source>
        <strain evidence="2 3">KNP414</strain>
    </source>
</reference>
<evidence type="ECO:0000313" key="2">
    <source>
        <dbReference type="EMBL" id="AEI39018.1"/>
    </source>
</evidence>
<sequence length="163" mass="19119">MLNREREERRRHGHQGEQEAAERPIIPLPKETLEDRDVILHAQLEQHRLANEAYEEFVKNGGLEKLPGFGKPIEVPTGDILASIMKQARVQPPFMMLRTEIRKNMELAMELLKQDPGSPEIDADLDDANKQITELNYQAPSLSLHRRKLTRENLQEQYERWYR</sequence>
<dbReference type="RefSeq" id="WP_013914184.1">
    <property type="nucleotide sequence ID" value="NC_015690.1"/>
</dbReference>
<dbReference type="KEGG" id="pms:KNP414_00393"/>
<feature type="compositionally biased region" description="Basic and acidic residues" evidence="1">
    <location>
        <begin position="1"/>
        <end position="22"/>
    </location>
</feature>
<feature type="region of interest" description="Disordered" evidence="1">
    <location>
        <begin position="1"/>
        <end position="24"/>
    </location>
</feature>
<dbReference type="PATRIC" id="fig|1036673.3.peg.345"/>
<dbReference type="EMBL" id="CP002869">
    <property type="protein sequence ID" value="AEI39018.1"/>
    <property type="molecule type" value="Genomic_DNA"/>
</dbReference>
<proteinExistence type="predicted"/>
<evidence type="ECO:0000256" key="1">
    <source>
        <dbReference type="SAM" id="MobiDB-lite"/>
    </source>
</evidence>
<dbReference type="HOGENOM" id="CLU_1625441_0_0_9"/>
<evidence type="ECO:0000313" key="3">
    <source>
        <dbReference type="Proteomes" id="UP000006620"/>
    </source>
</evidence>
<accession>F8FNI1</accession>
<name>F8FNI1_PAEMK</name>
<organism evidence="2 3">
    <name type="scientific">Paenibacillus mucilaginosus (strain KNP414)</name>
    <dbReference type="NCBI Taxonomy" id="1036673"/>
    <lineage>
        <taxon>Bacteria</taxon>
        <taxon>Bacillati</taxon>
        <taxon>Bacillota</taxon>
        <taxon>Bacilli</taxon>
        <taxon>Bacillales</taxon>
        <taxon>Paenibacillaceae</taxon>
        <taxon>Paenibacillus</taxon>
    </lineage>
</organism>
<reference evidence="3" key="1">
    <citation type="submission" date="2011-06" db="EMBL/GenBank/DDBJ databases">
        <title>Complete genome sequence of Paenibacillus mucilaginosus KNP414.</title>
        <authorList>
            <person name="Wang J."/>
            <person name="Hu S."/>
            <person name="Hu X."/>
            <person name="Zhang B."/>
            <person name="Dong D."/>
            <person name="Zhang S."/>
            <person name="Zhao K."/>
            <person name="Wu D."/>
        </authorList>
    </citation>
    <scope>NUCLEOTIDE SEQUENCE [LARGE SCALE GENOMIC DNA]</scope>
    <source>
        <strain evidence="3">KNP414</strain>
    </source>
</reference>
<protein>
    <submittedName>
        <fullName evidence="2">DnaJ-like, subfamily C, member 28, conserved domain protein</fullName>
    </submittedName>
</protein>
<gene>
    <name evidence="2" type="ordered locus">KNP414_00393</name>
</gene>
<dbReference type="AlphaFoldDB" id="F8FNI1"/>
<dbReference type="Proteomes" id="UP000006620">
    <property type="component" value="Chromosome"/>
</dbReference>